<dbReference type="Pfam" id="PF02518">
    <property type="entry name" value="HATPase_c"/>
    <property type="match status" value="1"/>
</dbReference>
<gene>
    <name evidence="7" type="ORF">EAH76_03095</name>
</gene>
<proteinExistence type="predicted"/>
<keyword evidence="3" id="KW-0597">Phosphoprotein</keyword>
<dbReference type="PROSITE" id="PS50109">
    <property type="entry name" value="HIS_KIN"/>
    <property type="match status" value="1"/>
</dbReference>
<dbReference type="InterPro" id="IPR003594">
    <property type="entry name" value="HATPase_dom"/>
</dbReference>
<reference evidence="7 8" key="1">
    <citation type="journal article" date="2019" name="Environ. Microbiol.">
        <title>Species interactions and distinct microbial communities in high Arctic permafrost affected cryosols are associated with the CH4 and CO2 gas fluxes.</title>
        <authorList>
            <person name="Altshuler I."/>
            <person name="Hamel J."/>
            <person name="Turney S."/>
            <person name="Magnuson E."/>
            <person name="Levesque R."/>
            <person name="Greer C."/>
            <person name="Whyte L.G."/>
        </authorList>
    </citation>
    <scope>NUCLEOTIDE SEQUENCE [LARGE SCALE GENOMIC DNA]</scope>
    <source>
        <strain evidence="7 8">E6.1</strain>
    </source>
</reference>
<dbReference type="PRINTS" id="PR00344">
    <property type="entry name" value="BCTRLSENSOR"/>
</dbReference>
<keyword evidence="8" id="KW-1185">Reference proteome</keyword>
<dbReference type="PANTHER" id="PTHR43547">
    <property type="entry name" value="TWO-COMPONENT HISTIDINE KINASE"/>
    <property type="match status" value="1"/>
</dbReference>
<comment type="caution">
    <text evidence="7">The sequence shown here is derived from an EMBL/GenBank/DDBJ whole genome shotgun (WGS) entry which is preliminary data.</text>
</comment>
<evidence type="ECO:0000313" key="8">
    <source>
        <dbReference type="Proteomes" id="UP000319931"/>
    </source>
</evidence>
<evidence type="ECO:0000256" key="4">
    <source>
        <dbReference type="ARBA" id="ARBA00022679"/>
    </source>
</evidence>
<evidence type="ECO:0000259" key="6">
    <source>
        <dbReference type="PROSITE" id="PS50109"/>
    </source>
</evidence>
<feature type="domain" description="Histidine kinase" evidence="6">
    <location>
        <begin position="1"/>
        <end position="212"/>
    </location>
</feature>
<evidence type="ECO:0000313" key="7">
    <source>
        <dbReference type="EMBL" id="TPG56534.1"/>
    </source>
</evidence>
<keyword evidence="5 7" id="KW-0418">Kinase</keyword>
<dbReference type="SUPFAM" id="SSF55874">
    <property type="entry name" value="ATPase domain of HSP90 chaperone/DNA topoisomerase II/histidine kinase"/>
    <property type="match status" value="1"/>
</dbReference>
<organism evidence="7 8">
    <name type="scientific">Sphingomonas glacialis</name>
    <dbReference type="NCBI Taxonomy" id="658225"/>
    <lineage>
        <taxon>Bacteria</taxon>
        <taxon>Pseudomonadati</taxon>
        <taxon>Pseudomonadota</taxon>
        <taxon>Alphaproteobacteria</taxon>
        <taxon>Sphingomonadales</taxon>
        <taxon>Sphingomonadaceae</taxon>
        <taxon>Sphingomonas</taxon>
    </lineage>
</organism>
<protein>
    <recommendedName>
        <fullName evidence="2">histidine kinase</fullName>
        <ecNumber evidence="2">2.7.13.3</ecNumber>
    </recommendedName>
</protein>
<dbReference type="Gene3D" id="3.30.565.10">
    <property type="entry name" value="Histidine kinase-like ATPase, C-terminal domain"/>
    <property type="match status" value="1"/>
</dbReference>
<dbReference type="PANTHER" id="PTHR43547:SF2">
    <property type="entry name" value="HYBRID SIGNAL TRANSDUCTION HISTIDINE KINASE C"/>
    <property type="match status" value="1"/>
</dbReference>
<evidence type="ECO:0000256" key="3">
    <source>
        <dbReference type="ARBA" id="ARBA00022553"/>
    </source>
</evidence>
<dbReference type="FunFam" id="3.30.565.10:FF:000006">
    <property type="entry name" value="Sensor histidine kinase WalK"/>
    <property type="match status" value="1"/>
</dbReference>
<evidence type="ECO:0000256" key="5">
    <source>
        <dbReference type="ARBA" id="ARBA00022777"/>
    </source>
</evidence>
<dbReference type="EC" id="2.7.13.3" evidence="2"/>
<name>A0A502G459_9SPHN</name>
<dbReference type="EMBL" id="RCZC01000001">
    <property type="protein sequence ID" value="TPG56534.1"/>
    <property type="molecule type" value="Genomic_DNA"/>
</dbReference>
<dbReference type="GO" id="GO:0000155">
    <property type="term" value="F:phosphorelay sensor kinase activity"/>
    <property type="evidence" value="ECO:0007669"/>
    <property type="project" value="TreeGrafter"/>
</dbReference>
<dbReference type="Proteomes" id="UP000319931">
    <property type="component" value="Unassembled WGS sequence"/>
</dbReference>
<evidence type="ECO:0000256" key="1">
    <source>
        <dbReference type="ARBA" id="ARBA00000085"/>
    </source>
</evidence>
<dbReference type="InterPro" id="IPR004358">
    <property type="entry name" value="Sig_transdc_His_kin-like_C"/>
</dbReference>
<dbReference type="SMART" id="SM00387">
    <property type="entry name" value="HATPase_c"/>
    <property type="match status" value="1"/>
</dbReference>
<dbReference type="InterPro" id="IPR005467">
    <property type="entry name" value="His_kinase_dom"/>
</dbReference>
<dbReference type="InterPro" id="IPR036890">
    <property type="entry name" value="HATPase_C_sf"/>
</dbReference>
<dbReference type="AlphaFoldDB" id="A0A502G459"/>
<accession>A0A502G459</accession>
<comment type="catalytic activity">
    <reaction evidence="1">
        <text>ATP + protein L-histidine = ADP + protein N-phospho-L-histidine.</text>
        <dbReference type="EC" id="2.7.13.3"/>
    </reaction>
</comment>
<keyword evidence="4" id="KW-0808">Transferase</keyword>
<sequence length="217" mass="23511">MTPIVGRLDLLRRTLDKASKEKIEWSLDQIDWLISRFVKRATTLLDVSRLTSGVEVSIAKVPVEVCELVRLISENFRPLALHARSDLKIKIPQDALTVMADSLALEQIIDNLVSNAIKYAGGKPILIKASADTGKGVAHIAVSDDGPGISPDNVERIFQRFERAVKPGEHSGGFGVGLWIVKQLCEAMDGTIEIKSTPGAGSTFCITLPLAGSKEPE</sequence>
<evidence type="ECO:0000256" key="2">
    <source>
        <dbReference type="ARBA" id="ARBA00012438"/>
    </source>
</evidence>